<dbReference type="InterPro" id="IPR036390">
    <property type="entry name" value="WH_DNA-bd_sf"/>
</dbReference>
<proteinExistence type="predicted"/>
<accession>C3N5Y7</accession>
<protein>
    <recommendedName>
        <fullName evidence="3">HTH marR-type domain-containing protein</fullName>
    </recommendedName>
</protein>
<gene>
    <name evidence="1" type="ordered locus">M1627_1529</name>
</gene>
<evidence type="ECO:0000313" key="1">
    <source>
        <dbReference type="EMBL" id="ACP55412.1"/>
    </source>
</evidence>
<dbReference type="GeneID" id="84058832"/>
<dbReference type="SMR" id="C3N5Y7"/>
<sequence>MLTEIENYITPMSKLLYIIYNKDPDNIRRLKQLSGYTTQTVYNNIRVMKELGLADIIVVNKIRRKVILTEKGKKIARLVGDLIENLNSELK</sequence>
<dbReference type="AlphaFoldDB" id="C3N5Y7"/>
<reference evidence="1 2" key="1">
    <citation type="journal article" date="2009" name="Proc. Natl. Acad. Sci. U.S.A.">
        <title>Biogeography of the Sulfolobus islandicus pan-genome.</title>
        <authorList>
            <person name="Reno M.L."/>
            <person name="Held N.L."/>
            <person name="Fields C.J."/>
            <person name="Burke P.V."/>
            <person name="Whitaker R.J."/>
        </authorList>
    </citation>
    <scope>NUCLEOTIDE SEQUENCE [LARGE SCALE GENOMIC DNA]</scope>
    <source>
        <strain evidence="1 2">M.16.27</strain>
    </source>
</reference>
<dbReference type="InterPro" id="IPR036388">
    <property type="entry name" value="WH-like_DNA-bd_sf"/>
</dbReference>
<evidence type="ECO:0000313" key="2">
    <source>
        <dbReference type="Proteomes" id="UP000002307"/>
    </source>
</evidence>
<dbReference type="HOGENOM" id="CLU_2420190_0_0_2"/>
<name>C3N5Y7_SACI3</name>
<dbReference type="RefSeq" id="WP_012718853.1">
    <property type="nucleotide sequence ID" value="NC_012632.1"/>
</dbReference>
<dbReference type="Gene3D" id="1.10.10.10">
    <property type="entry name" value="Winged helix-like DNA-binding domain superfamily/Winged helix DNA-binding domain"/>
    <property type="match status" value="1"/>
</dbReference>
<evidence type="ECO:0008006" key="3">
    <source>
        <dbReference type="Google" id="ProtNLM"/>
    </source>
</evidence>
<dbReference type="EMBL" id="CP001401">
    <property type="protein sequence ID" value="ACP55412.1"/>
    <property type="molecule type" value="Genomic_DNA"/>
</dbReference>
<dbReference type="KEGG" id="sim:M1627_1529"/>
<organism evidence="1 2">
    <name type="scientific">Saccharolobus islandicus (strain M.16.27)</name>
    <name type="common">Sulfolobus islandicus</name>
    <dbReference type="NCBI Taxonomy" id="427318"/>
    <lineage>
        <taxon>Archaea</taxon>
        <taxon>Thermoproteota</taxon>
        <taxon>Thermoprotei</taxon>
        <taxon>Sulfolobales</taxon>
        <taxon>Sulfolobaceae</taxon>
        <taxon>Saccharolobus</taxon>
    </lineage>
</organism>
<dbReference type="SUPFAM" id="SSF46785">
    <property type="entry name" value="Winged helix' DNA-binding domain"/>
    <property type="match status" value="1"/>
</dbReference>
<dbReference type="Proteomes" id="UP000002307">
    <property type="component" value="Chromosome"/>
</dbReference>